<dbReference type="VEuPathDB" id="FungiDB:P168DRAFT_20111"/>
<comment type="caution">
    <text evidence="1">The sequence shown here is derived from an EMBL/GenBank/DDBJ whole genome shotgun (WGS) entry which is preliminary data.</text>
</comment>
<reference evidence="1" key="1">
    <citation type="submission" date="2016-12" db="EMBL/GenBank/DDBJ databases">
        <title>The genomes of Aspergillus section Nigri reveals drivers in fungal speciation.</title>
        <authorList>
            <consortium name="DOE Joint Genome Institute"/>
            <person name="Vesth T.C."/>
            <person name="Nybo J."/>
            <person name="Theobald S."/>
            <person name="Brandl J."/>
            <person name="Frisvad J.C."/>
            <person name="Nielsen K.F."/>
            <person name="Lyhne E.K."/>
            <person name="Kogle M.E."/>
            <person name="Kuo A."/>
            <person name="Riley R."/>
            <person name="Clum A."/>
            <person name="Nolan M."/>
            <person name="Lipzen A."/>
            <person name="Salamov A."/>
            <person name="Henrissat B."/>
            <person name="Wiebenga A."/>
            <person name="De vries R.P."/>
            <person name="Grigoriev I.V."/>
            <person name="Mortensen U.H."/>
            <person name="Andersen M.R."/>
            <person name="Baker S.E."/>
        </authorList>
    </citation>
    <scope>NUCLEOTIDE SEQUENCE</scope>
    <source>
        <strain evidence="1">IBT 28561</strain>
    </source>
</reference>
<accession>A0A2I1DFH8</accession>
<evidence type="ECO:0000313" key="2">
    <source>
        <dbReference type="Proteomes" id="UP000234254"/>
    </source>
</evidence>
<keyword evidence="2" id="KW-1185">Reference proteome</keyword>
<dbReference type="RefSeq" id="XP_024697223.1">
    <property type="nucleotide sequence ID" value="XM_024833039.1"/>
</dbReference>
<organism evidence="1 2">
    <name type="scientific">Aspergillus campestris (strain IBT 28561)</name>
    <dbReference type="NCBI Taxonomy" id="1392248"/>
    <lineage>
        <taxon>Eukaryota</taxon>
        <taxon>Fungi</taxon>
        <taxon>Dikarya</taxon>
        <taxon>Ascomycota</taxon>
        <taxon>Pezizomycotina</taxon>
        <taxon>Eurotiomycetes</taxon>
        <taxon>Eurotiomycetidae</taxon>
        <taxon>Eurotiales</taxon>
        <taxon>Aspergillaceae</taxon>
        <taxon>Aspergillus</taxon>
        <taxon>Aspergillus subgen. Circumdati</taxon>
    </lineage>
</organism>
<name>A0A2I1DFH8_ASPC2</name>
<dbReference type="GeneID" id="36540563"/>
<gene>
    <name evidence="1" type="ORF">P168DRAFT_20111</name>
</gene>
<evidence type="ECO:0000313" key="1">
    <source>
        <dbReference type="EMBL" id="PKY08629.1"/>
    </source>
</evidence>
<protein>
    <submittedName>
        <fullName evidence="1">Uncharacterized protein</fullName>
    </submittedName>
</protein>
<dbReference type="Proteomes" id="UP000234254">
    <property type="component" value="Unassembled WGS sequence"/>
</dbReference>
<dbReference type="AlphaFoldDB" id="A0A2I1DFH8"/>
<proteinExistence type="predicted"/>
<dbReference type="EMBL" id="MSFM01000001">
    <property type="protein sequence ID" value="PKY08629.1"/>
    <property type="molecule type" value="Genomic_DNA"/>
</dbReference>
<sequence length="82" mass="8936">MSGSHEISHGGSCRCQWRESHTCDNHDRYTVSKKSRIPAIPSPPDGLFAFALQVSTLGSNQVTSNSAKTLKRRTTAGPLRIP</sequence>